<dbReference type="AlphaFoldDB" id="A0A2P2BYZ3"/>
<sequence length="366" mass="39588">MSDLDTLRGLGDQIVPPPFDDLRETARRRDRRTTAAAALSTVAVIAAVAWASVLISSDEERSQDPVQQPDVVDTTRPLTYAEGTTVHYGDQSLTAPTAVAELDLTDAGIVVRTEDGRIWFADGSEFEQIGTLGQPSATQQRSDYPYGATWGYVVSGNTGSRVAWFEFPQPGRPSLVVFDTRTGAEVVRQALDVEPGSYALLASVTDRYGYWYDDPETVEDLAPLPLHRILLSTGEQSNVTPEVYAADSPSAGTPRTMMLSNAEGGGPPFQVADGIGWQFSVGGGRVEPQGSQPLDARDGATSKRFVFDAPAGYPRTLITWLTQWLDDERVLLVTEPQRDLLECSLATRACVVALTLPKRAVLPDVG</sequence>
<keyword evidence="2" id="KW-0472">Membrane</keyword>
<protein>
    <submittedName>
        <fullName evidence="3">Uncharacterized protein</fullName>
    </submittedName>
</protein>
<dbReference type="EMBL" id="CZKA01000015">
    <property type="protein sequence ID" value="CUR54965.1"/>
    <property type="molecule type" value="Genomic_DNA"/>
</dbReference>
<proteinExistence type="predicted"/>
<keyword evidence="2" id="KW-0812">Transmembrane</keyword>
<organism evidence="3">
    <name type="scientific">metagenome</name>
    <dbReference type="NCBI Taxonomy" id="256318"/>
    <lineage>
        <taxon>unclassified sequences</taxon>
        <taxon>metagenomes</taxon>
    </lineage>
</organism>
<dbReference type="SUPFAM" id="SSF50969">
    <property type="entry name" value="YVTN repeat-like/Quinoprotein amine dehydrogenase"/>
    <property type="match status" value="1"/>
</dbReference>
<name>A0A2P2BYZ3_9ZZZZ</name>
<evidence type="ECO:0000313" key="3">
    <source>
        <dbReference type="EMBL" id="CUR54965.1"/>
    </source>
</evidence>
<evidence type="ECO:0000256" key="1">
    <source>
        <dbReference type="SAM" id="MobiDB-lite"/>
    </source>
</evidence>
<feature type="region of interest" description="Disordered" evidence="1">
    <location>
        <begin position="1"/>
        <end position="20"/>
    </location>
</feature>
<accession>A0A2P2BYZ3</accession>
<gene>
    <name evidence="3" type="ORF">NOCA2220156</name>
</gene>
<feature type="transmembrane region" description="Helical" evidence="2">
    <location>
        <begin position="35"/>
        <end position="55"/>
    </location>
</feature>
<evidence type="ECO:0000256" key="2">
    <source>
        <dbReference type="SAM" id="Phobius"/>
    </source>
</evidence>
<reference evidence="3" key="1">
    <citation type="submission" date="2015-08" db="EMBL/GenBank/DDBJ databases">
        <authorList>
            <person name="Babu N.S."/>
            <person name="Beckwith C.J."/>
            <person name="Beseler K.G."/>
            <person name="Brison A."/>
            <person name="Carone J.V."/>
            <person name="Caskin T.P."/>
            <person name="Diamond M."/>
            <person name="Durham M.E."/>
            <person name="Foxe J.M."/>
            <person name="Go M."/>
            <person name="Henderson B.A."/>
            <person name="Jones I.B."/>
            <person name="McGettigan J.A."/>
            <person name="Micheletti S.J."/>
            <person name="Nasrallah M.E."/>
            <person name="Ortiz D."/>
            <person name="Piller C.R."/>
            <person name="Privatt S.R."/>
            <person name="Schneider S.L."/>
            <person name="Sharp S."/>
            <person name="Smith T.C."/>
            <person name="Stanton J.D."/>
            <person name="Ullery H.E."/>
            <person name="Wilson R.J."/>
            <person name="Serrano M.G."/>
            <person name="Buck G."/>
            <person name="Lee V."/>
            <person name="Wang Y."/>
            <person name="Carvalho R."/>
            <person name="Voegtly L."/>
            <person name="Shi R."/>
            <person name="Duckworth R."/>
            <person name="Johnson A."/>
            <person name="Loviza R."/>
            <person name="Walstead R."/>
            <person name="Shah Z."/>
            <person name="Kiflezghi M."/>
            <person name="Wade K."/>
            <person name="Ball S.L."/>
            <person name="Bradley K.W."/>
            <person name="Asai D.J."/>
            <person name="Bowman C.A."/>
            <person name="Russell D.A."/>
            <person name="Pope W.H."/>
            <person name="Jacobs-Sera D."/>
            <person name="Hendrix R.W."/>
            <person name="Hatfull G.F."/>
        </authorList>
    </citation>
    <scope>NUCLEOTIDE SEQUENCE</scope>
</reference>
<dbReference type="InterPro" id="IPR011044">
    <property type="entry name" value="Quino_amine_DH_bsu"/>
</dbReference>
<keyword evidence="2" id="KW-1133">Transmembrane helix</keyword>